<proteinExistence type="predicted"/>
<sequence>MNFGLVSGTDLASGHRFTPLLSVGTLPEPQVFGNGYLSLKITLSEIEREICFYSFLVLEYNWLEKWVHVNLMKFNQAKCKVLHLGYGNPRHKHRLGGEWIEISDQEKDLGVFVDEKINKSQQCTLTA</sequence>
<protein>
    <recommendedName>
        <fullName evidence="3">Rna-directed dna polymerase from mobile element jockey-like</fullName>
    </recommendedName>
</protein>
<organism evidence="1 2">
    <name type="scientific">Limosa lapponica baueri</name>
    <dbReference type="NCBI Taxonomy" id="1758121"/>
    <lineage>
        <taxon>Eukaryota</taxon>
        <taxon>Metazoa</taxon>
        <taxon>Chordata</taxon>
        <taxon>Craniata</taxon>
        <taxon>Vertebrata</taxon>
        <taxon>Euteleostomi</taxon>
        <taxon>Archelosauria</taxon>
        <taxon>Archosauria</taxon>
        <taxon>Dinosauria</taxon>
        <taxon>Saurischia</taxon>
        <taxon>Theropoda</taxon>
        <taxon>Coelurosauria</taxon>
        <taxon>Aves</taxon>
        <taxon>Neognathae</taxon>
        <taxon>Neoaves</taxon>
        <taxon>Charadriiformes</taxon>
        <taxon>Scolopacidae</taxon>
        <taxon>Limosa</taxon>
    </lineage>
</organism>
<reference evidence="2" key="2">
    <citation type="submission" date="2017-12" db="EMBL/GenBank/DDBJ databases">
        <title>Genome sequence of the Bar-tailed Godwit (Limosa lapponica baueri).</title>
        <authorList>
            <person name="Lima N.C.B."/>
            <person name="Parody-Merino A.M."/>
            <person name="Battley P.F."/>
            <person name="Fidler A.E."/>
            <person name="Prosdocimi F."/>
        </authorList>
    </citation>
    <scope>NUCLEOTIDE SEQUENCE [LARGE SCALE GENOMIC DNA]</scope>
</reference>
<dbReference type="AlphaFoldDB" id="A0A2I0UB80"/>
<evidence type="ECO:0000313" key="1">
    <source>
        <dbReference type="EMBL" id="PKU43304.1"/>
    </source>
</evidence>
<name>A0A2I0UB80_LIMLA</name>
<keyword evidence="2" id="KW-1185">Reference proteome</keyword>
<evidence type="ECO:0000313" key="2">
    <source>
        <dbReference type="Proteomes" id="UP000233556"/>
    </source>
</evidence>
<gene>
    <name evidence="1" type="ORF">llap_6394</name>
</gene>
<accession>A0A2I0UB80</accession>
<dbReference type="PANTHER" id="PTHR33332">
    <property type="entry name" value="REVERSE TRANSCRIPTASE DOMAIN-CONTAINING PROTEIN"/>
    <property type="match status" value="1"/>
</dbReference>
<evidence type="ECO:0008006" key="3">
    <source>
        <dbReference type="Google" id="ProtNLM"/>
    </source>
</evidence>
<reference evidence="2" key="1">
    <citation type="submission" date="2017-11" db="EMBL/GenBank/DDBJ databases">
        <authorList>
            <person name="Lima N.C."/>
            <person name="Parody-Merino A.M."/>
            <person name="Battley P.F."/>
            <person name="Fidler A.E."/>
            <person name="Prosdocimi F."/>
        </authorList>
    </citation>
    <scope>NUCLEOTIDE SEQUENCE [LARGE SCALE GENOMIC DNA]</scope>
</reference>
<dbReference type="Proteomes" id="UP000233556">
    <property type="component" value="Unassembled WGS sequence"/>
</dbReference>
<dbReference type="EMBL" id="KZ505916">
    <property type="protein sequence ID" value="PKU43304.1"/>
    <property type="molecule type" value="Genomic_DNA"/>
</dbReference>